<accession>A0A9P5DSL2</accession>
<feature type="compositionally biased region" description="Basic and acidic residues" evidence="1">
    <location>
        <begin position="42"/>
        <end position="56"/>
    </location>
</feature>
<proteinExistence type="predicted"/>
<protein>
    <submittedName>
        <fullName evidence="2">Uncharacterized protein</fullName>
    </submittedName>
</protein>
<dbReference type="EMBL" id="PVQB02000943">
    <property type="protein sequence ID" value="KAF4332923.1"/>
    <property type="molecule type" value="Genomic_DNA"/>
</dbReference>
<keyword evidence="3" id="KW-1185">Reference proteome</keyword>
<reference evidence="2" key="2">
    <citation type="submission" date="2020-02" db="EMBL/GenBank/DDBJ databases">
        <title>Identification and distribution of gene clusters putatively required for synthesis of sphingolipid metabolism inhibitors in phylogenetically diverse species of the filamentous fungus Fusarium.</title>
        <authorList>
            <person name="Kim H.-S."/>
            <person name="Busman M."/>
            <person name="Brown D.W."/>
            <person name="Divon H."/>
            <person name="Uhlig S."/>
            <person name="Proctor R.H."/>
        </authorList>
    </citation>
    <scope>NUCLEOTIDE SEQUENCE</scope>
    <source>
        <strain evidence="2">NRRL 25174</strain>
    </source>
</reference>
<reference evidence="2" key="1">
    <citation type="journal article" date="2017" name="Mycologia">
        <title>Fusarium algeriense, sp. nov., a novel toxigenic crown rot pathogen of durum wheat from Algeria is nested in the Fusarium burgessii species complex.</title>
        <authorList>
            <person name="Laraba I."/>
            <person name="Keddad A."/>
            <person name="Boureghda H."/>
            <person name="Abdallah N."/>
            <person name="Vaughan M.M."/>
            <person name="Proctor R.H."/>
            <person name="Busman M."/>
            <person name="O'Donnell K."/>
        </authorList>
    </citation>
    <scope>NUCLEOTIDE SEQUENCE</scope>
    <source>
        <strain evidence="2">NRRL 25174</strain>
    </source>
</reference>
<evidence type="ECO:0000313" key="2">
    <source>
        <dbReference type="EMBL" id="KAF4332923.1"/>
    </source>
</evidence>
<evidence type="ECO:0000313" key="3">
    <source>
        <dbReference type="Proteomes" id="UP000730481"/>
    </source>
</evidence>
<evidence type="ECO:0000256" key="1">
    <source>
        <dbReference type="SAM" id="MobiDB-lite"/>
    </source>
</evidence>
<dbReference type="AlphaFoldDB" id="A0A9P5DSL2"/>
<dbReference type="Proteomes" id="UP000730481">
    <property type="component" value="Unassembled WGS sequence"/>
</dbReference>
<feature type="region of interest" description="Disordered" evidence="1">
    <location>
        <begin position="1"/>
        <end position="56"/>
    </location>
</feature>
<comment type="caution">
    <text evidence="2">The sequence shown here is derived from an EMBL/GenBank/DDBJ whole genome shotgun (WGS) entry which is preliminary data.</text>
</comment>
<feature type="compositionally biased region" description="Acidic residues" evidence="1">
    <location>
        <begin position="29"/>
        <end position="41"/>
    </location>
</feature>
<organism evidence="2 3">
    <name type="scientific">Fusarium beomiforme</name>
    <dbReference type="NCBI Taxonomy" id="44412"/>
    <lineage>
        <taxon>Eukaryota</taxon>
        <taxon>Fungi</taxon>
        <taxon>Dikarya</taxon>
        <taxon>Ascomycota</taxon>
        <taxon>Pezizomycotina</taxon>
        <taxon>Sordariomycetes</taxon>
        <taxon>Hypocreomycetidae</taxon>
        <taxon>Hypocreales</taxon>
        <taxon>Nectriaceae</taxon>
        <taxon>Fusarium</taxon>
        <taxon>Fusarium burgessii species complex</taxon>
    </lineage>
</organism>
<name>A0A9P5DSL2_9HYPO</name>
<sequence>MGVVPGRTTAGERMGKAGACGGGAIGVDAENEGVLGDEAETDSTRRNGAETDTKGREQVVYYRPNKFPEAGAMCKRALEGYEKAQPCGIVAGIIS</sequence>
<gene>
    <name evidence="2" type="ORF">FBEOM_13270</name>
</gene>